<evidence type="ECO:0000313" key="3">
    <source>
        <dbReference type="EMBL" id="RBQ09138.1"/>
    </source>
</evidence>
<name>A0A366L5I8_9SPHI</name>
<dbReference type="OrthoDB" id="8595007at2"/>
<gene>
    <name evidence="3" type="ORF">DRW42_08045</name>
</gene>
<evidence type="ECO:0000259" key="2">
    <source>
        <dbReference type="Pfam" id="PF12969"/>
    </source>
</evidence>
<dbReference type="Gene3D" id="2.60.120.1130">
    <property type="match status" value="1"/>
</dbReference>
<organism evidence="3 4">
    <name type="scientific">Pedobacter miscanthi</name>
    <dbReference type="NCBI Taxonomy" id="2259170"/>
    <lineage>
        <taxon>Bacteria</taxon>
        <taxon>Pseudomonadati</taxon>
        <taxon>Bacteroidota</taxon>
        <taxon>Sphingobacteriia</taxon>
        <taxon>Sphingobacteriales</taxon>
        <taxon>Sphingobacteriaceae</taxon>
        <taxon>Pedobacter</taxon>
    </lineage>
</organism>
<sequence>MRYYLSLAFGLLAMGSAFAQTDYDVAKIPDNLKKDAVMVVRNEESFFDVKGLGSARMDFKVAMTILNKAGEEYSEMAEVYDKFSSIYNIKATLYDATGKKIKDYKSSDIKDQSLISDFSIFEDNRLKLLKFVSVNYPYTIEYSYSQDYNGILYFPSWRDIKGFGVSVEKSSYTIQKAKNYKMRYLTSRNLQTDSVIIGEKVQYKWKSANVAAVASEPLSTGIDNISAWVKASPNQFEYDGSSGNFDNWQNFGSWLYNLNQGGNKLPEATKLMVQNLIKDAKTPKEKIRILYNHLQQNTRYVSVQLGIGGFRPILAEKVAQVNYGDCKALSNYMKALLNEAGIASNLIVIGNDMPSLNPNYSSMGQANHMILCVPMPKDTTFLECTSQYKPMGFVGYSNSDRNVLMVTENGGKIVHTPAYNPKENYQIRKTKITLAEDGTASSEIRSTYGNAQFEENFSMTLMEPVELRKRIIEDSPIPVAELTSYKYLQPDKTVPVLTEEINFKTNPILTKGGDKLFLVVIQINRRESVPLKVENRKTYFAVPFGYNDDDEISYILPKGYNVEFLPKDITITSEFGSYTAKFSVKDNTIVYNRTQTMNNKKYAPEKYGEYVDFYKKIYQADKQKAVLAKTL</sequence>
<dbReference type="EMBL" id="QNQU01000005">
    <property type="protein sequence ID" value="RBQ09138.1"/>
    <property type="molecule type" value="Genomic_DNA"/>
</dbReference>
<dbReference type="AlphaFoldDB" id="A0A366L5I8"/>
<reference evidence="3 4" key="1">
    <citation type="submission" date="2018-07" db="EMBL/GenBank/DDBJ databases">
        <title>A draft genome of a endophytic bacteria, a new species of Pedobacter.</title>
        <authorList>
            <person name="Zhang Z.D."/>
            <person name="Chen Z.J."/>
        </authorList>
    </citation>
    <scope>NUCLEOTIDE SEQUENCE [LARGE SCALE GENOMIC DNA]</scope>
    <source>
        <strain evidence="3 4">RS10</strain>
    </source>
</reference>
<keyword evidence="1" id="KW-0732">Signal</keyword>
<proteinExistence type="predicted"/>
<keyword evidence="4" id="KW-1185">Reference proteome</keyword>
<feature type="signal peptide" evidence="1">
    <location>
        <begin position="1"/>
        <end position="19"/>
    </location>
</feature>
<dbReference type="Proteomes" id="UP000252081">
    <property type="component" value="Unassembled WGS sequence"/>
</dbReference>
<dbReference type="Gene3D" id="3.10.620.30">
    <property type="match status" value="1"/>
</dbReference>
<protein>
    <recommendedName>
        <fullName evidence="2">DUF3857 domain-containing protein</fullName>
    </recommendedName>
</protein>
<evidence type="ECO:0000256" key="1">
    <source>
        <dbReference type="SAM" id="SignalP"/>
    </source>
</evidence>
<dbReference type="Gene3D" id="2.60.40.3140">
    <property type="match status" value="1"/>
</dbReference>
<dbReference type="InterPro" id="IPR038765">
    <property type="entry name" value="Papain-like_cys_pep_sf"/>
</dbReference>
<dbReference type="SUPFAM" id="SSF54001">
    <property type="entry name" value="Cysteine proteinases"/>
    <property type="match status" value="1"/>
</dbReference>
<accession>A0A366L5I8</accession>
<dbReference type="InterPro" id="IPR024618">
    <property type="entry name" value="DUF3857"/>
</dbReference>
<dbReference type="Pfam" id="PF12969">
    <property type="entry name" value="DUF3857"/>
    <property type="match status" value="1"/>
</dbReference>
<dbReference type="RefSeq" id="WP_113948308.1">
    <property type="nucleotide sequence ID" value="NZ_QNQU01000005.1"/>
</dbReference>
<feature type="domain" description="DUF3857" evidence="2">
    <location>
        <begin position="57"/>
        <end position="213"/>
    </location>
</feature>
<evidence type="ECO:0000313" key="4">
    <source>
        <dbReference type="Proteomes" id="UP000252081"/>
    </source>
</evidence>
<feature type="chain" id="PRO_5016891832" description="DUF3857 domain-containing protein" evidence="1">
    <location>
        <begin position="20"/>
        <end position="631"/>
    </location>
</feature>
<comment type="caution">
    <text evidence="3">The sequence shown here is derived from an EMBL/GenBank/DDBJ whole genome shotgun (WGS) entry which is preliminary data.</text>
</comment>